<comment type="caution">
    <text evidence="1">The sequence shown here is derived from an EMBL/GenBank/DDBJ whole genome shotgun (WGS) entry which is preliminary data.</text>
</comment>
<reference evidence="1" key="1">
    <citation type="journal article" date="2020" name="mSystems">
        <title>Genome- and Community-Level Interaction Insights into Carbon Utilization and Element Cycling Functions of Hydrothermarchaeota in Hydrothermal Sediment.</title>
        <authorList>
            <person name="Zhou Z."/>
            <person name="Liu Y."/>
            <person name="Xu W."/>
            <person name="Pan J."/>
            <person name="Luo Z.H."/>
            <person name="Li M."/>
        </authorList>
    </citation>
    <scope>NUCLEOTIDE SEQUENCE [LARGE SCALE GENOMIC DNA]</scope>
    <source>
        <strain evidence="1">SpSt-374</strain>
    </source>
</reference>
<organism evidence="1">
    <name type="scientific">Planktothricoides sp. SpSt-374</name>
    <dbReference type="NCBI Taxonomy" id="2282167"/>
    <lineage>
        <taxon>Bacteria</taxon>
        <taxon>Bacillati</taxon>
        <taxon>Cyanobacteriota</taxon>
        <taxon>Cyanophyceae</taxon>
        <taxon>Oscillatoriophycideae</taxon>
        <taxon>Oscillatoriales</taxon>
        <taxon>Oscillatoriaceae</taxon>
        <taxon>Planktothricoides</taxon>
    </lineage>
</organism>
<sequence>MKSKIYFSQLLMVMILLGESMAVISPKLGQFMPEIAPQKSQLVVTENCDKADKCDDEEMSPPV</sequence>
<accession>A0A7C3VEY0</accession>
<protein>
    <submittedName>
        <fullName evidence="1">Uncharacterized protein</fullName>
    </submittedName>
</protein>
<name>A0A7C3VEY0_9CYAN</name>
<proteinExistence type="predicted"/>
<dbReference type="EMBL" id="DSPX01000039">
    <property type="protein sequence ID" value="HGF99793.1"/>
    <property type="molecule type" value="Genomic_DNA"/>
</dbReference>
<evidence type="ECO:0000313" key="1">
    <source>
        <dbReference type="EMBL" id="HGF99793.1"/>
    </source>
</evidence>
<dbReference type="AlphaFoldDB" id="A0A7C3VEY0"/>
<gene>
    <name evidence="1" type="ORF">ENR15_03760</name>
</gene>